<gene>
    <name evidence="2" type="ORF">F511_36364</name>
</gene>
<protein>
    <submittedName>
        <fullName evidence="2">Uncharacterized protein</fullName>
    </submittedName>
</protein>
<name>A0A2Z7CGH1_9LAMI</name>
<dbReference type="Proteomes" id="UP000250235">
    <property type="component" value="Unassembled WGS sequence"/>
</dbReference>
<feature type="compositionally biased region" description="Basic and acidic residues" evidence="1">
    <location>
        <begin position="22"/>
        <end position="42"/>
    </location>
</feature>
<feature type="compositionally biased region" description="Acidic residues" evidence="1">
    <location>
        <begin position="43"/>
        <end position="53"/>
    </location>
</feature>
<keyword evidence="3" id="KW-1185">Reference proteome</keyword>
<sequence length="197" mass="21966">MLEHLARPAICENNTNKICHARWDRDMPPKNKEQTDKNKEVDSMPELEELPTTDEEHQEMSVQNMVNSIEGHSHGHAIAKQPAESQEDIPEKNTVEMEEASKMMQNLCKPAKELRFWSWTGLGVDPVVQPLKCQFPRGIGRSQVPGRHQGLTNLARTEASRHGDRNKSDHVNGGTRRRHGAAQGGGRLGRVGEEGGG</sequence>
<proteinExistence type="predicted"/>
<dbReference type="EMBL" id="KQ995790">
    <property type="protein sequence ID" value="KZV45805.1"/>
    <property type="molecule type" value="Genomic_DNA"/>
</dbReference>
<evidence type="ECO:0000256" key="1">
    <source>
        <dbReference type="SAM" id="MobiDB-lite"/>
    </source>
</evidence>
<accession>A0A2Z7CGH1</accession>
<organism evidence="2 3">
    <name type="scientific">Dorcoceras hygrometricum</name>
    <dbReference type="NCBI Taxonomy" id="472368"/>
    <lineage>
        <taxon>Eukaryota</taxon>
        <taxon>Viridiplantae</taxon>
        <taxon>Streptophyta</taxon>
        <taxon>Embryophyta</taxon>
        <taxon>Tracheophyta</taxon>
        <taxon>Spermatophyta</taxon>
        <taxon>Magnoliopsida</taxon>
        <taxon>eudicotyledons</taxon>
        <taxon>Gunneridae</taxon>
        <taxon>Pentapetalae</taxon>
        <taxon>asterids</taxon>
        <taxon>lamiids</taxon>
        <taxon>Lamiales</taxon>
        <taxon>Gesneriaceae</taxon>
        <taxon>Didymocarpoideae</taxon>
        <taxon>Trichosporeae</taxon>
        <taxon>Loxocarpinae</taxon>
        <taxon>Dorcoceras</taxon>
    </lineage>
</organism>
<evidence type="ECO:0000313" key="2">
    <source>
        <dbReference type="EMBL" id="KZV45805.1"/>
    </source>
</evidence>
<feature type="region of interest" description="Disordered" evidence="1">
    <location>
        <begin position="22"/>
        <end position="60"/>
    </location>
</feature>
<feature type="compositionally biased region" description="Basic and acidic residues" evidence="1">
    <location>
        <begin position="158"/>
        <end position="170"/>
    </location>
</feature>
<reference evidence="2 3" key="1">
    <citation type="journal article" date="2015" name="Proc. Natl. Acad. Sci. U.S.A.">
        <title>The resurrection genome of Boea hygrometrica: A blueprint for survival of dehydration.</title>
        <authorList>
            <person name="Xiao L."/>
            <person name="Yang G."/>
            <person name="Zhang L."/>
            <person name="Yang X."/>
            <person name="Zhao S."/>
            <person name="Ji Z."/>
            <person name="Zhou Q."/>
            <person name="Hu M."/>
            <person name="Wang Y."/>
            <person name="Chen M."/>
            <person name="Xu Y."/>
            <person name="Jin H."/>
            <person name="Xiao X."/>
            <person name="Hu G."/>
            <person name="Bao F."/>
            <person name="Hu Y."/>
            <person name="Wan P."/>
            <person name="Li L."/>
            <person name="Deng X."/>
            <person name="Kuang T."/>
            <person name="Xiang C."/>
            <person name="Zhu J.K."/>
            <person name="Oliver M.J."/>
            <person name="He Y."/>
        </authorList>
    </citation>
    <scope>NUCLEOTIDE SEQUENCE [LARGE SCALE GENOMIC DNA]</scope>
    <source>
        <strain evidence="3">cv. XS01</strain>
    </source>
</reference>
<evidence type="ECO:0000313" key="3">
    <source>
        <dbReference type="Proteomes" id="UP000250235"/>
    </source>
</evidence>
<feature type="region of interest" description="Disordered" evidence="1">
    <location>
        <begin position="139"/>
        <end position="197"/>
    </location>
</feature>
<dbReference type="AlphaFoldDB" id="A0A2Z7CGH1"/>